<evidence type="ECO:0000256" key="1">
    <source>
        <dbReference type="SAM" id="MobiDB-lite"/>
    </source>
</evidence>
<keyword evidence="3" id="KW-1185">Reference proteome</keyword>
<dbReference type="Proteomes" id="UP001140011">
    <property type="component" value="Unassembled WGS sequence"/>
</dbReference>
<protein>
    <submittedName>
        <fullName evidence="2">Uncharacterized protein</fullName>
    </submittedName>
</protein>
<feature type="region of interest" description="Disordered" evidence="1">
    <location>
        <begin position="53"/>
        <end position="72"/>
    </location>
</feature>
<evidence type="ECO:0000313" key="3">
    <source>
        <dbReference type="Proteomes" id="UP001140011"/>
    </source>
</evidence>
<name>A0A9W8GT39_9FUNG</name>
<gene>
    <name evidence="2" type="ORF">GGI19_003970</name>
</gene>
<accession>A0A9W8GT39</accession>
<dbReference type="OrthoDB" id="5578582at2759"/>
<reference evidence="2" key="1">
    <citation type="submission" date="2022-07" db="EMBL/GenBank/DDBJ databases">
        <title>Phylogenomic reconstructions and comparative analyses of Kickxellomycotina fungi.</title>
        <authorList>
            <person name="Reynolds N.K."/>
            <person name="Stajich J.E."/>
            <person name="Barry K."/>
            <person name="Grigoriev I.V."/>
            <person name="Crous P."/>
            <person name="Smith M.E."/>
        </authorList>
    </citation>
    <scope>NUCLEOTIDE SEQUENCE</scope>
    <source>
        <strain evidence="2">BCRC 34297</strain>
    </source>
</reference>
<organism evidence="2 3">
    <name type="scientific">Coemansia pectinata</name>
    <dbReference type="NCBI Taxonomy" id="1052879"/>
    <lineage>
        <taxon>Eukaryota</taxon>
        <taxon>Fungi</taxon>
        <taxon>Fungi incertae sedis</taxon>
        <taxon>Zoopagomycota</taxon>
        <taxon>Kickxellomycotina</taxon>
        <taxon>Kickxellomycetes</taxon>
        <taxon>Kickxellales</taxon>
        <taxon>Kickxellaceae</taxon>
        <taxon>Coemansia</taxon>
    </lineage>
</organism>
<dbReference type="AlphaFoldDB" id="A0A9W8GT39"/>
<sequence>MTSIASPSRHAVRVTTPVPLHAARPTAASTARAAACTEAFNSHTTRPATLAIRHTTPSAPRELHATRPTSSPAARTIICATPQRRLPSYMTVASRIITHQAICQSTSTFTSKATRPVTRAAAKTTTTQSKPTTSDTLLAHETAPWEVPGYEHLGLDTFVSKVGLTTAVVLMPVTPIESVEAASDYIRDTKAHFVFATIEVGKAHAAVRKTAVCAHNLRLKIESARRAIDTCGFKDMMYLVDIAALGLEMATTKEMNLSCLAARNILAHRNASVNIAEQIAINAMATSDRVDALCTNSRDDFANMYFYARAAKLAAHSARWRMTAWEALTDEHAKRRAPTTAWLKHGTSSNRRVTFAD</sequence>
<proteinExistence type="predicted"/>
<comment type="caution">
    <text evidence="2">The sequence shown here is derived from an EMBL/GenBank/DDBJ whole genome shotgun (WGS) entry which is preliminary data.</text>
</comment>
<evidence type="ECO:0000313" key="2">
    <source>
        <dbReference type="EMBL" id="KAJ2752231.1"/>
    </source>
</evidence>
<feature type="region of interest" description="Disordered" evidence="1">
    <location>
        <begin position="114"/>
        <end position="134"/>
    </location>
</feature>
<dbReference type="EMBL" id="JANBUH010000307">
    <property type="protein sequence ID" value="KAJ2752231.1"/>
    <property type="molecule type" value="Genomic_DNA"/>
</dbReference>